<evidence type="ECO:0000313" key="3">
    <source>
        <dbReference type="EMBL" id="KAL3738068.1"/>
    </source>
</evidence>
<organism evidence="3 4">
    <name type="scientific">Eucalyptus globulus</name>
    <name type="common">Tasmanian blue gum</name>
    <dbReference type="NCBI Taxonomy" id="34317"/>
    <lineage>
        <taxon>Eukaryota</taxon>
        <taxon>Viridiplantae</taxon>
        <taxon>Streptophyta</taxon>
        <taxon>Embryophyta</taxon>
        <taxon>Tracheophyta</taxon>
        <taxon>Spermatophyta</taxon>
        <taxon>Magnoliopsida</taxon>
        <taxon>eudicotyledons</taxon>
        <taxon>Gunneridae</taxon>
        <taxon>Pentapetalae</taxon>
        <taxon>rosids</taxon>
        <taxon>malvids</taxon>
        <taxon>Myrtales</taxon>
        <taxon>Myrtaceae</taxon>
        <taxon>Myrtoideae</taxon>
        <taxon>Eucalypteae</taxon>
        <taxon>Eucalyptus</taxon>
    </lineage>
</organism>
<reference evidence="3 4" key="1">
    <citation type="submission" date="2024-11" db="EMBL/GenBank/DDBJ databases">
        <title>Chromosome-level genome assembly of Eucalyptus globulus Labill. provides insights into its genome evolution.</title>
        <authorList>
            <person name="Li X."/>
        </authorList>
    </citation>
    <scope>NUCLEOTIDE SEQUENCE [LARGE SCALE GENOMIC DNA]</scope>
    <source>
        <strain evidence="3">CL2024</strain>
        <tissue evidence="3">Fresh tender leaves</tissue>
    </source>
</reference>
<dbReference type="PANTHER" id="PTHR34379:SF6">
    <property type="entry name" value="PROTEIN 3F"/>
    <property type="match status" value="1"/>
</dbReference>
<keyword evidence="2" id="KW-0812">Transmembrane</keyword>
<comment type="caution">
    <text evidence="3">The sequence shown here is derived from an EMBL/GenBank/DDBJ whole genome shotgun (WGS) entry which is preliminary data.</text>
</comment>
<evidence type="ECO:0000313" key="4">
    <source>
        <dbReference type="Proteomes" id="UP001634007"/>
    </source>
</evidence>
<accession>A0ABD3KIZ3</accession>
<proteinExistence type="predicted"/>
<dbReference type="EMBL" id="JBJKBG010000005">
    <property type="protein sequence ID" value="KAL3738068.1"/>
    <property type="molecule type" value="Genomic_DNA"/>
</dbReference>
<evidence type="ECO:0000256" key="2">
    <source>
        <dbReference type="SAM" id="Phobius"/>
    </source>
</evidence>
<dbReference type="AlphaFoldDB" id="A0ABD3KIZ3"/>
<keyword evidence="4" id="KW-1185">Reference proteome</keyword>
<sequence length="261" mass="30030">MKHQRETMKNASRIKFFHCFRRPIVDDVMLEPRRRQNQLMHLLMEEDDNERASTKSPYARLRKHSFSRMLKSALLYTALARTIRRKRSSSVQDSLLTKLRPSMDAEPRGSLCDNNDQKLIDDQANHFSSTSPSSGSSSALECVDCVSKQWSDGGFLYNGSSMKQEQNPDHQDQSRTTRAKLDMAYLLFISLMGTVLCGRAYAIVFALIVIDNDDDVRTGRQEKVKVSQVETGEKKRRKTVAQLIMDVLGRTRGRNRPKIWR</sequence>
<dbReference type="PANTHER" id="PTHR34379">
    <property type="entry name" value="OS07G0553800 PROTEIN"/>
    <property type="match status" value="1"/>
</dbReference>
<name>A0ABD3KIZ3_EUCGL</name>
<feature type="region of interest" description="Disordered" evidence="1">
    <location>
        <begin position="90"/>
        <end position="115"/>
    </location>
</feature>
<gene>
    <name evidence="3" type="ORF">ACJRO7_019576</name>
</gene>
<keyword evidence="2" id="KW-0472">Membrane</keyword>
<protein>
    <submittedName>
        <fullName evidence="3">Uncharacterized protein</fullName>
    </submittedName>
</protein>
<keyword evidence="2" id="KW-1133">Transmembrane helix</keyword>
<dbReference type="Proteomes" id="UP001634007">
    <property type="component" value="Unassembled WGS sequence"/>
</dbReference>
<evidence type="ECO:0000256" key="1">
    <source>
        <dbReference type="SAM" id="MobiDB-lite"/>
    </source>
</evidence>
<feature type="transmembrane region" description="Helical" evidence="2">
    <location>
        <begin position="184"/>
        <end position="210"/>
    </location>
</feature>
<dbReference type="InterPro" id="IPR040411">
    <property type="entry name" value="At5g23160-like"/>
</dbReference>